<evidence type="ECO:0000313" key="4">
    <source>
        <dbReference type="EnsemblProtists" id="HpaP803919"/>
    </source>
</evidence>
<evidence type="ECO:0000313" key="5">
    <source>
        <dbReference type="Proteomes" id="UP000011713"/>
    </source>
</evidence>
<dbReference type="SUPFAM" id="SSF55729">
    <property type="entry name" value="Acyl-CoA N-acyltransferases (Nat)"/>
    <property type="match status" value="1"/>
</dbReference>
<dbReference type="Pfam" id="PF00583">
    <property type="entry name" value="Acetyltransf_1"/>
    <property type="match status" value="1"/>
</dbReference>
<dbReference type="InterPro" id="IPR000182">
    <property type="entry name" value="GNAT_dom"/>
</dbReference>
<dbReference type="InterPro" id="IPR050680">
    <property type="entry name" value="YpeA/RimI_acetyltransf"/>
</dbReference>
<sequence>MELRCLTDDGALVRAVQKHNLGVLPVQPPSFCYRRAEKDRYRLSWAAVTRGTCIVRGAAVAELELERGGQRTVQLRTLAVSPQFRRQGVGRAIMEKLIQQVKKVKEKEGEDIQVVSLHVHAGNDEALAFYEAQGFVRKAEIDDYYRHLEPRTAVVMEFSLD</sequence>
<dbReference type="eggNOG" id="ENOG502SBEH">
    <property type="taxonomic scope" value="Eukaryota"/>
</dbReference>
<dbReference type="InParanoid" id="M4BCA3"/>
<dbReference type="EnsemblProtists" id="HpaT803919">
    <property type="protein sequence ID" value="HpaP803919"/>
    <property type="gene ID" value="HpaG803919"/>
</dbReference>
<reference evidence="4" key="2">
    <citation type="submission" date="2015-06" db="UniProtKB">
        <authorList>
            <consortium name="EnsemblProtists"/>
        </authorList>
    </citation>
    <scope>IDENTIFICATION</scope>
    <source>
        <strain evidence="4">Emoy2</strain>
    </source>
</reference>
<dbReference type="OMA" id="FCYRRAE"/>
<dbReference type="Proteomes" id="UP000011713">
    <property type="component" value="Unassembled WGS sequence"/>
</dbReference>
<organism evidence="4 5">
    <name type="scientific">Hyaloperonospora arabidopsidis (strain Emoy2)</name>
    <name type="common">Downy mildew agent</name>
    <name type="synonym">Peronospora arabidopsidis</name>
    <dbReference type="NCBI Taxonomy" id="559515"/>
    <lineage>
        <taxon>Eukaryota</taxon>
        <taxon>Sar</taxon>
        <taxon>Stramenopiles</taxon>
        <taxon>Oomycota</taxon>
        <taxon>Peronosporomycetes</taxon>
        <taxon>Peronosporales</taxon>
        <taxon>Peronosporaceae</taxon>
        <taxon>Hyaloperonospora</taxon>
    </lineage>
</organism>
<dbReference type="STRING" id="559515.M4BCA3"/>
<dbReference type="EMBL" id="JH598126">
    <property type="status" value="NOT_ANNOTATED_CDS"/>
    <property type="molecule type" value="Genomic_DNA"/>
</dbReference>
<dbReference type="PROSITE" id="PS51186">
    <property type="entry name" value="GNAT"/>
    <property type="match status" value="1"/>
</dbReference>
<dbReference type="HOGENOM" id="CLU_013985_5_2_1"/>
<evidence type="ECO:0000259" key="3">
    <source>
        <dbReference type="PROSITE" id="PS51186"/>
    </source>
</evidence>
<evidence type="ECO:0000256" key="1">
    <source>
        <dbReference type="ARBA" id="ARBA00022679"/>
    </source>
</evidence>
<keyword evidence="1" id="KW-0808">Transferase</keyword>
<dbReference type="AlphaFoldDB" id="M4BCA3"/>
<accession>M4BCA3</accession>
<dbReference type="Gene3D" id="3.40.630.30">
    <property type="match status" value="1"/>
</dbReference>
<feature type="domain" description="N-acetyltransferase" evidence="3">
    <location>
        <begin position="1"/>
        <end position="161"/>
    </location>
</feature>
<proteinExistence type="predicted"/>
<dbReference type="PANTHER" id="PTHR43420">
    <property type="entry name" value="ACETYLTRANSFERASE"/>
    <property type="match status" value="1"/>
</dbReference>
<name>M4BCA3_HYAAE</name>
<keyword evidence="2" id="KW-0012">Acyltransferase</keyword>
<reference evidence="5" key="1">
    <citation type="journal article" date="2010" name="Science">
        <title>Signatures of adaptation to obligate biotrophy in the Hyaloperonospora arabidopsidis genome.</title>
        <authorList>
            <person name="Baxter L."/>
            <person name="Tripathy S."/>
            <person name="Ishaque N."/>
            <person name="Boot N."/>
            <person name="Cabral A."/>
            <person name="Kemen E."/>
            <person name="Thines M."/>
            <person name="Ah-Fong A."/>
            <person name="Anderson R."/>
            <person name="Badejoko W."/>
            <person name="Bittner-Eddy P."/>
            <person name="Boore J.L."/>
            <person name="Chibucos M.C."/>
            <person name="Coates M."/>
            <person name="Dehal P."/>
            <person name="Delehaunty K."/>
            <person name="Dong S."/>
            <person name="Downton P."/>
            <person name="Dumas B."/>
            <person name="Fabro G."/>
            <person name="Fronick C."/>
            <person name="Fuerstenberg S.I."/>
            <person name="Fulton L."/>
            <person name="Gaulin E."/>
            <person name="Govers F."/>
            <person name="Hughes L."/>
            <person name="Humphray S."/>
            <person name="Jiang R.H."/>
            <person name="Judelson H."/>
            <person name="Kamoun S."/>
            <person name="Kyung K."/>
            <person name="Meijer H."/>
            <person name="Minx P."/>
            <person name="Morris P."/>
            <person name="Nelson J."/>
            <person name="Phuntumart V."/>
            <person name="Qutob D."/>
            <person name="Rehmany A."/>
            <person name="Rougon-Cardoso A."/>
            <person name="Ryden P."/>
            <person name="Torto-Alalibo T."/>
            <person name="Studholme D."/>
            <person name="Wang Y."/>
            <person name="Win J."/>
            <person name="Wood J."/>
            <person name="Clifton S.W."/>
            <person name="Rogers J."/>
            <person name="Van den Ackerveken G."/>
            <person name="Jones J.D."/>
            <person name="McDowell J.M."/>
            <person name="Beynon J."/>
            <person name="Tyler B.M."/>
        </authorList>
    </citation>
    <scope>NUCLEOTIDE SEQUENCE [LARGE SCALE GENOMIC DNA]</scope>
    <source>
        <strain evidence="5">Emoy2</strain>
    </source>
</reference>
<dbReference type="InterPro" id="IPR016181">
    <property type="entry name" value="Acyl_CoA_acyltransferase"/>
</dbReference>
<dbReference type="VEuPathDB" id="FungiDB:HpaG803919"/>
<keyword evidence="5" id="KW-1185">Reference proteome</keyword>
<evidence type="ECO:0000256" key="2">
    <source>
        <dbReference type="ARBA" id="ARBA00023315"/>
    </source>
</evidence>
<dbReference type="GO" id="GO:0016747">
    <property type="term" value="F:acyltransferase activity, transferring groups other than amino-acyl groups"/>
    <property type="evidence" value="ECO:0007669"/>
    <property type="project" value="InterPro"/>
</dbReference>
<protein>
    <recommendedName>
        <fullName evidence="3">N-acetyltransferase domain-containing protein</fullName>
    </recommendedName>
</protein>
<dbReference type="CDD" id="cd04301">
    <property type="entry name" value="NAT_SF"/>
    <property type="match status" value="1"/>
</dbReference>